<evidence type="ECO:0000259" key="2">
    <source>
        <dbReference type="Pfam" id="PF13843"/>
    </source>
</evidence>
<reference evidence="3" key="1">
    <citation type="journal article" date="2023" name="Mol. Biol. Evol.">
        <title>Third-Generation Sequencing Reveals the Adaptive Role of the Epigenome in Three Deep-Sea Polychaetes.</title>
        <authorList>
            <person name="Perez M."/>
            <person name="Aroh O."/>
            <person name="Sun Y."/>
            <person name="Lan Y."/>
            <person name="Juniper S.K."/>
            <person name="Young C.R."/>
            <person name="Angers B."/>
            <person name="Qian P.Y."/>
        </authorList>
    </citation>
    <scope>NUCLEOTIDE SEQUENCE</scope>
    <source>
        <strain evidence="3">R07B-5</strain>
    </source>
</reference>
<evidence type="ECO:0000256" key="1">
    <source>
        <dbReference type="SAM" id="Phobius"/>
    </source>
</evidence>
<keyword evidence="1" id="KW-1133">Transmembrane helix</keyword>
<protein>
    <recommendedName>
        <fullName evidence="2">PiggyBac transposable element-derived protein domain-containing protein</fullName>
    </recommendedName>
</protein>
<comment type="caution">
    <text evidence="3">The sequence shown here is derived from an EMBL/GenBank/DDBJ whole genome shotgun (WGS) entry which is preliminary data.</text>
</comment>
<keyword evidence="1" id="KW-0472">Membrane</keyword>
<keyword evidence="4" id="KW-1185">Reference proteome</keyword>
<dbReference type="InterPro" id="IPR029526">
    <property type="entry name" value="PGBD"/>
</dbReference>
<sequence>MIVDYNRNMGGVDHLDQFRGYYNVGRAGRKWWKYVLFGLFNFAMVNAYILKCLANRPLPSNQREWSLLTFRMAVMHQMCDNFSSRKRAAKGVDP</sequence>
<dbReference type="PANTHER" id="PTHR46599">
    <property type="entry name" value="PIGGYBAC TRANSPOSABLE ELEMENT-DERIVED PROTEIN 4"/>
    <property type="match status" value="1"/>
</dbReference>
<accession>A0AAD9KX76</accession>
<dbReference type="AlphaFoldDB" id="A0AAD9KX76"/>
<organism evidence="3 4">
    <name type="scientific">Ridgeia piscesae</name>
    <name type="common">Tubeworm</name>
    <dbReference type="NCBI Taxonomy" id="27915"/>
    <lineage>
        <taxon>Eukaryota</taxon>
        <taxon>Metazoa</taxon>
        <taxon>Spiralia</taxon>
        <taxon>Lophotrochozoa</taxon>
        <taxon>Annelida</taxon>
        <taxon>Polychaeta</taxon>
        <taxon>Sedentaria</taxon>
        <taxon>Canalipalpata</taxon>
        <taxon>Sabellida</taxon>
        <taxon>Siboglinidae</taxon>
        <taxon>Ridgeia</taxon>
    </lineage>
</organism>
<proteinExistence type="predicted"/>
<dbReference type="Pfam" id="PF13843">
    <property type="entry name" value="DDE_Tnp_1_7"/>
    <property type="match status" value="1"/>
</dbReference>
<evidence type="ECO:0000313" key="4">
    <source>
        <dbReference type="Proteomes" id="UP001209878"/>
    </source>
</evidence>
<feature type="transmembrane region" description="Helical" evidence="1">
    <location>
        <begin position="31"/>
        <end position="50"/>
    </location>
</feature>
<gene>
    <name evidence="3" type="ORF">NP493_517g00012</name>
</gene>
<name>A0AAD9KX76_RIDPI</name>
<dbReference type="EMBL" id="JAODUO010000517">
    <property type="protein sequence ID" value="KAK2179041.1"/>
    <property type="molecule type" value="Genomic_DNA"/>
</dbReference>
<dbReference type="PANTHER" id="PTHR46599:SF3">
    <property type="entry name" value="PIGGYBAC TRANSPOSABLE ELEMENT-DERIVED PROTEIN 4"/>
    <property type="match status" value="1"/>
</dbReference>
<keyword evidence="1" id="KW-0812">Transmembrane</keyword>
<dbReference type="Proteomes" id="UP001209878">
    <property type="component" value="Unassembled WGS sequence"/>
</dbReference>
<feature type="domain" description="PiggyBac transposable element-derived protein" evidence="2">
    <location>
        <begin position="1"/>
        <end position="48"/>
    </location>
</feature>
<evidence type="ECO:0000313" key="3">
    <source>
        <dbReference type="EMBL" id="KAK2179041.1"/>
    </source>
</evidence>